<dbReference type="GO" id="GO:0015562">
    <property type="term" value="F:efflux transmembrane transporter activity"/>
    <property type="evidence" value="ECO:0007669"/>
    <property type="project" value="TreeGrafter"/>
</dbReference>
<feature type="domain" description="Multidrug resistance protein MdtA-like C-terminal permuted SH3" evidence="2">
    <location>
        <begin position="314"/>
        <end position="364"/>
    </location>
</feature>
<organism evidence="4">
    <name type="scientific">hydrothermal vent metagenome</name>
    <dbReference type="NCBI Taxonomy" id="652676"/>
    <lineage>
        <taxon>unclassified sequences</taxon>
        <taxon>metagenomes</taxon>
        <taxon>ecological metagenomes</taxon>
    </lineage>
</organism>
<proteinExistence type="predicted"/>
<dbReference type="PANTHER" id="PTHR30469">
    <property type="entry name" value="MULTIDRUG RESISTANCE PROTEIN MDTA"/>
    <property type="match status" value="1"/>
</dbReference>
<dbReference type="Pfam" id="PF25973">
    <property type="entry name" value="BSH_CzcB"/>
    <property type="match status" value="1"/>
</dbReference>
<evidence type="ECO:0000259" key="3">
    <source>
        <dbReference type="Pfam" id="PF25973"/>
    </source>
</evidence>
<dbReference type="SUPFAM" id="SSF111369">
    <property type="entry name" value="HlyD-like secretion proteins"/>
    <property type="match status" value="1"/>
</dbReference>
<evidence type="ECO:0000313" key="4">
    <source>
        <dbReference type="EMBL" id="VAX13958.1"/>
    </source>
</evidence>
<dbReference type="GO" id="GO:1990281">
    <property type="term" value="C:efflux pump complex"/>
    <property type="evidence" value="ECO:0007669"/>
    <property type="project" value="TreeGrafter"/>
</dbReference>
<dbReference type="InterPro" id="IPR006143">
    <property type="entry name" value="RND_pump_MFP"/>
</dbReference>
<feature type="domain" description="CusB-like beta-barrel" evidence="1">
    <location>
        <begin position="227"/>
        <end position="302"/>
    </location>
</feature>
<gene>
    <name evidence="4" type="ORF">MNBD_GAMMA24-350</name>
</gene>
<dbReference type="Pfam" id="PF25967">
    <property type="entry name" value="RND-MFP_C"/>
    <property type="match status" value="1"/>
</dbReference>
<dbReference type="Gene3D" id="2.40.30.170">
    <property type="match status" value="1"/>
</dbReference>
<dbReference type="NCBIfam" id="TIGR01730">
    <property type="entry name" value="RND_mfp"/>
    <property type="match status" value="1"/>
</dbReference>
<dbReference type="Gene3D" id="2.40.50.100">
    <property type="match status" value="1"/>
</dbReference>
<name>A0A3B1BR64_9ZZZZ</name>
<dbReference type="EMBL" id="UOFZ01000148">
    <property type="protein sequence ID" value="VAX13958.1"/>
    <property type="molecule type" value="Genomic_DNA"/>
</dbReference>
<reference evidence="4" key="1">
    <citation type="submission" date="2018-06" db="EMBL/GenBank/DDBJ databases">
        <authorList>
            <person name="Zhirakovskaya E."/>
        </authorList>
    </citation>
    <scope>NUCLEOTIDE SEQUENCE</scope>
</reference>
<dbReference type="InterPro" id="IPR058647">
    <property type="entry name" value="BSH_CzcB-like"/>
</dbReference>
<protein>
    <submittedName>
        <fullName evidence="4">Macrolide-specific efflux protein MacA</fullName>
    </submittedName>
</protein>
<dbReference type="InterPro" id="IPR058792">
    <property type="entry name" value="Beta-barrel_RND_2"/>
</dbReference>
<dbReference type="Gene3D" id="1.10.287.470">
    <property type="entry name" value="Helix hairpin bin"/>
    <property type="match status" value="1"/>
</dbReference>
<evidence type="ECO:0000259" key="1">
    <source>
        <dbReference type="Pfam" id="PF25954"/>
    </source>
</evidence>
<dbReference type="AlphaFoldDB" id="A0A3B1BR64"/>
<dbReference type="InterPro" id="IPR058627">
    <property type="entry name" value="MdtA-like_C"/>
</dbReference>
<dbReference type="Gene3D" id="2.40.420.20">
    <property type="match status" value="1"/>
</dbReference>
<dbReference type="PANTHER" id="PTHR30469:SF15">
    <property type="entry name" value="HLYD FAMILY OF SECRETION PROTEINS"/>
    <property type="match status" value="1"/>
</dbReference>
<accession>A0A3B1BR64</accession>
<feature type="domain" description="CzcB-like barrel-sandwich hybrid" evidence="3">
    <location>
        <begin position="61"/>
        <end position="205"/>
    </location>
</feature>
<sequence>MRKRHRLILIALLAIGALIAFASYLNRPQAVAVIIQTVGKGEVLSSVANTRAGTLKACRRARLSPSIGGQIEHLPVSEGERVKRGDVLLEIWNDDLSAQTKLARREARAAASRAREACVIAEVSTREAKRQRHLLVKGLASEETVDKAEGDASARQAACDAANTSIEVSQARIDVADAALARTRLLAPFDGTVAEVNGELGEYLTPSPVGVATVPAIDLIDYTCLYVSAPIDEVDAPQIRTGMSANISLDAFPNTRFKGIIRRVAAYVLEREKQARTVEVEVDFRRPADTKNMLPGYSADVEVILKRHEKTLRIPTEALMEGKHVFVLHDDNTIEKRKIKTGMHNWSYTEVLSGLKAGDRIVISVEREGLKNGVLVKPE</sequence>
<dbReference type="Pfam" id="PF25954">
    <property type="entry name" value="Beta-barrel_RND_2"/>
    <property type="match status" value="1"/>
</dbReference>
<evidence type="ECO:0000259" key="2">
    <source>
        <dbReference type="Pfam" id="PF25967"/>
    </source>
</evidence>